<dbReference type="EMBL" id="CAACVG010008348">
    <property type="protein sequence ID" value="VEN49423.1"/>
    <property type="molecule type" value="Genomic_DNA"/>
</dbReference>
<dbReference type="FunFam" id="3.40.50.300:FF:002685">
    <property type="entry name" value="RAB33A, member RAS oncogene family"/>
    <property type="match status" value="1"/>
</dbReference>
<name>A0A653CQR5_CALMS</name>
<dbReference type="SMART" id="SM00175">
    <property type="entry name" value="RAB"/>
    <property type="match status" value="1"/>
</dbReference>
<accession>A0A653CQR5</accession>
<reference evidence="4 5" key="1">
    <citation type="submission" date="2019-01" db="EMBL/GenBank/DDBJ databases">
        <authorList>
            <person name="Sayadi A."/>
        </authorList>
    </citation>
    <scope>NUCLEOTIDE SEQUENCE [LARGE SCALE GENOMIC DNA]</scope>
</reference>
<dbReference type="NCBIfam" id="TIGR00231">
    <property type="entry name" value="small_GTP"/>
    <property type="match status" value="1"/>
</dbReference>
<dbReference type="GO" id="GO:0003924">
    <property type="term" value="F:GTPase activity"/>
    <property type="evidence" value="ECO:0007669"/>
    <property type="project" value="InterPro"/>
</dbReference>
<dbReference type="AlphaFoldDB" id="A0A653CQR5"/>
<dbReference type="InterPro" id="IPR005225">
    <property type="entry name" value="Small_GTP-bd"/>
</dbReference>
<dbReference type="SMART" id="SM00173">
    <property type="entry name" value="RAS"/>
    <property type="match status" value="1"/>
</dbReference>
<proteinExistence type="inferred from homology"/>
<comment type="similarity">
    <text evidence="1">Belongs to the small GTPase superfamily. Rab family.</text>
</comment>
<dbReference type="SMART" id="SM00177">
    <property type="entry name" value="ARF"/>
    <property type="match status" value="1"/>
</dbReference>
<organism evidence="4 5">
    <name type="scientific">Callosobruchus maculatus</name>
    <name type="common">Southern cowpea weevil</name>
    <name type="synonym">Pulse bruchid</name>
    <dbReference type="NCBI Taxonomy" id="64391"/>
    <lineage>
        <taxon>Eukaryota</taxon>
        <taxon>Metazoa</taxon>
        <taxon>Ecdysozoa</taxon>
        <taxon>Arthropoda</taxon>
        <taxon>Hexapoda</taxon>
        <taxon>Insecta</taxon>
        <taxon>Pterygota</taxon>
        <taxon>Neoptera</taxon>
        <taxon>Endopterygota</taxon>
        <taxon>Coleoptera</taxon>
        <taxon>Polyphaga</taxon>
        <taxon>Cucujiformia</taxon>
        <taxon>Chrysomeloidea</taxon>
        <taxon>Chrysomelidae</taxon>
        <taxon>Bruchinae</taxon>
        <taxon>Bruchini</taxon>
        <taxon>Callosobruchus</taxon>
    </lineage>
</organism>
<evidence type="ECO:0000256" key="1">
    <source>
        <dbReference type="ARBA" id="ARBA00006270"/>
    </source>
</evidence>
<dbReference type="PANTHER" id="PTHR47978">
    <property type="match status" value="1"/>
</dbReference>
<gene>
    <name evidence="4" type="ORF">CALMAC_LOCUS10540</name>
</gene>
<feature type="compositionally biased region" description="Polar residues" evidence="3">
    <location>
        <begin position="205"/>
        <end position="225"/>
    </location>
</feature>
<dbReference type="InterPro" id="IPR027417">
    <property type="entry name" value="P-loop_NTPase"/>
</dbReference>
<dbReference type="SUPFAM" id="SSF52540">
    <property type="entry name" value="P-loop containing nucleoside triphosphate hydrolases"/>
    <property type="match status" value="1"/>
</dbReference>
<evidence type="ECO:0000256" key="3">
    <source>
        <dbReference type="SAM" id="MobiDB-lite"/>
    </source>
</evidence>
<dbReference type="Proteomes" id="UP000410492">
    <property type="component" value="Unassembled WGS sequence"/>
</dbReference>
<dbReference type="PROSITE" id="PS51419">
    <property type="entry name" value="RAB"/>
    <property type="match status" value="1"/>
</dbReference>
<evidence type="ECO:0000313" key="4">
    <source>
        <dbReference type="EMBL" id="VEN49423.1"/>
    </source>
</evidence>
<dbReference type="Pfam" id="PF00071">
    <property type="entry name" value="Ras"/>
    <property type="match status" value="1"/>
</dbReference>
<protein>
    <recommendedName>
        <fullName evidence="6">Ras-related protein Rab-33</fullName>
    </recommendedName>
</protein>
<dbReference type="InterPro" id="IPR001806">
    <property type="entry name" value="Small_GTPase"/>
</dbReference>
<dbReference type="PRINTS" id="PR00449">
    <property type="entry name" value="RASTRNSFRMNG"/>
</dbReference>
<evidence type="ECO:0000313" key="5">
    <source>
        <dbReference type="Proteomes" id="UP000410492"/>
    </source>
</evidence>
<evidence type="ECO:0008006" key="6">
    <source>
        <dbReference type="Google" id="ProtNLM"/>
    </source>
</evidence>
<keyword evidence="2" id="KW-0547">Nucleotide-binding</keyword>
<dbReference type="OrthoDB" id="10006973at2759"/>
<sequence>MSIEGGSNHLAEKTTVAESLSNSRKGRLYKVIVIGDPNVGKTTLTYRFCEGKFLDAAEATIGVEFRSKIVNIDGEDITLQLWDTAGQERHRASMIRHYYRNAHAIIFVYDVTNRATFENLKRWIDESNQNCLDDIPRILVGNKCDGHSVVPTNEAQHFADQYAMPVFETSACLESEMETIESIFMTLAHKLKHQKKFLQRRTDNESNINLKAPTSQNDTGSKCSC</sequence>
<dbReference type="Gene3D" id="3.40.50.300">
    <property type="entry name" value="P-loop containing nucleotide triphosphate hydrolases"/>
    <property type="match status" value="1"/>
</dbReference>
<keyword evidence="5" id="KW-1185">Reference proteome</keyword>
<evidence type="ECO:0000256" key="2">
    <source>
        <dbReference type="ARBA" id="ARBA00022741"/>
    </source>
</evidence>
<dbReference type="GO" id="GO:0005525">
    <property type="term" value="F:GTP binding"/>
    <property type="evidence" value="ECO:0007669"/>
    <property type="project" value="InterPro"/>
</dbReference>
<feature type="region of interest" description="Disordered" evidence="3">
    <location>
        <begin position="203"/>
        <end position="225"/>
    </location>
</feature>
<dbReference type="PROSITE" id="PS51421">
    <property type="entry name" value="RAS"/>
    <property type="match status" value="1"/>
</dbReference>
<dbReference type="SMART" id="SM00176">
    <property type="entry name" value="RAN"/>
    <property type="match status" value="1"/>
</dbReference>
<dbReference type="SMART" id="SM00174">
    <property type="entry name" value="RHO"/>
    <property type="match status" value="1"/>
</dbReference>